<feature type="transmembrane region" description="Helical" evidence="1">
    <location>
        <begin position="289"/>
        <end position="308"/>
    </location>
</feature>
<sequence>MLNRYANGILQGLPANRLLAIDAFRGLTIVAMILVNNPGSWRYVYDPLLHAQWHGWTPTDLIFPFFVFIVGLSIKIAIDRQLEAGHARAPIIKHAFIRMAKLVALGWFLALFFYNFRDPSFSWVDERLLSMRIPGVLQRLGVVYFFTVLIVLHWRTTGRIVWALLLSFSYWAMLAFVPYSDAAGNQYQGLYDHGNNLASWLDQWVLGAAHVYDKKASPFVMDPEGILSTLPAIAGCLTGVLAGQFLMNDKIPLIKRILGLLSVGLVSVLLAEVWNGLLPINKALWTPSFVLLSSGFACLTLGLCLWLIDHKGIKAWTAPFVVFGANAIAFYMFAAIVARVLLMLSVGDTSLKGWLYNQVFQPLFGNYNGSLAFALCFLALSYVVMHWMYKRGWFWKV</sequence>
<feature type="transmembrane region" description="Helical" evidence="1">
    <location>
        <begin position="21"/>
        <end position="41"/>
    </location>
</feature>
<evidence type="ECO:0000256" key="1">
    <source>
        <dbReference type="SAM" id="Phobius"/>
    </source>
</evidence>
<dbReference type="EMBL" id="BMLS01000001">
    <property type="protein sequence ID" value="GGO64649.1"/>
    <property type="molecule type" value="Genomic_DNA"/>
</dbReference>
<proteinExistence type="predicted"/>
<evidence type="ECO:0000313" key="3">
    <source>
        <dbReference type="EMBL" id="GGO64649.1"/>
    </source>
</evidence>
<feature type="transmembrane region" description="Helical" evidence="1">
    <location>
        <begin position="61"/>
        <end position="78"/>
    </location>
</feature>
<keyword evidence="1" id="KW-0472">Membrane</keyword>
<organism evidence="3 4">
    <name type="scientific">Bowmanella pacifica</name>
    <dbReference type="NCBI Taxonomy" id="502051"/>
    <lineage>
        <taxon>Bacteria</taxon>
        <taxon>Pseudomonadati</taxon>
        <taxon>Pseudomonadota</taxon>
        <taxon>Gammaproteobacteria</taxon>
        <taxon>Alteromonadales</taxon>
        <taxon>Alteromonadaceae</taxon>
        <taxon>Bowmanella</taxon>
    </lineage>
</organism>
<feature type="domain" description="Heparan-alpha-glucosaminide N-acetyltransferase catalytic" evidence="2">
    <location>
        <begin position="17"/>
        <end position="171"/>
    </location>
</feature>
<protein>
    <submittedName>
        <fullName evidence="3">Membrane protein</fullName>
    </submittedName>
</protein>
<dbReference type="PANTHER" id="PTHR31061">
    <property type="entry name" value="LD22376P"/>
    <property type="match status" value="1"/>
</dbReference>
<feature type="transmembrane region" description="Helical" evidence="1">
    <location>
        <begin position="226"/>
        <end position="246"/>
    </location>
</feature>
<keyword evidence="4" id="KW-1185">Reference proteome</keyword>
<dbReference type="Pfam" id="PF07786">
    <property type="entry name" value="HGSNAT_cat"/>
    <property type="match status" value="1"/>
</dbReference>
<feature type="transmembrane region" description="Helical" evidence="1">
    <location>
        <begin position="136"/>
        <end position="154"/>
    </location>
</feature>
<accession>A0A918DG28</accession>
<feature type="transmembrane region" description="Helical" evidence="1">
    <location>
        <begin position="367"/>
        <end position="389"/>
    </location>
</feature>
<evidence type="ECO:0000259" key="2">
    <source>
        <dbReference type="Pfam" id="PF07786"/>
    </source>
</evidence>
<gene>
    <name evidence="3" type="ORF">GCM10010982_04580</name>
</gene>
<feature type="transmembrane region" description="Helical" evidence="1">
    <location>
        <begin position="258"/>
        <end position="277"/>
    </location>
</feature>
<dbReference type="AlphaFoldDB" id="A0A918DG28"/>
<keyword evidence="1" id="KW-0812">Transmembrane</keyword>
<dbReference type="RefSeq" id="WP_188689701.1">
    <property type="nucleotide sequence ID" value="NZ_BMLS01000001.1"/>
</dbReference>
<feature type="transmembrane region" description="Helical" evidence="1">
    <location>
        <begin position="99"/>
        <end position="116"/>
    </location>
</feature>
<reference evidence="3" key="2">
    <citation type="submission" date="2020-09" db="EMBL/GenBank/DDBJ databases">
        <authorList>
            <person name="Sun Q."/>
            <person name="Zhou Y."/>
        </authorList>
    </citation>
    <scope>NUCLEOTIDE SEQUENCE</scope>
    <source>
        <strain evidence="3">CGMCC 1.7086</strain>
    </source>
</reference>
<reference evidence="3" key="1">
    <citation type="journal article" date="2014" name="Int. J. Syst. Evol. Microbiol.">
        <title>Complete genome sequence of Corynebacterium casei LMG S-19264T (=DSM 44701T), isolated from a smear-ripened cheese.</title>
        <authorList>
            <consortium name="US DOE Joint Genome Institute (JGI-PGF)"/>
            <person name="Walter F."/>
            <person name="Albersmeier A."/>
            <person name="Kalinowski J."/>
            <person name="Ruckert C."/>
        </authorList>
    </citation>
    <scope>NUCLEOTIDE SEQUENCE</scope>
    <source>
        <strain evidence="3">CGMCC 1.7086</strain>
    </source>
</reference>
<dbReference type="Proteomes" id="UP000606935">
    <property type="component" value="Unassembled WGS sequence"/>
</dbReference>
<evidence type="ECO:0000313" key="4">
    <source>
        <dbReference type="Proteomes" id="UP000606935"/>
    </source>
</evidence>
<feature type="transmembrane region" description="Helical" evidence="1">
    <location>
        <begin position="161"/>
        <end position="179"/>
    </location>
</feature>
<comment type="caution">
    <text evidence="3">The sequence shown here is derived from an EMBL/GenBank/DDBJ whole genome shotgun (WGS) entry which is preliminary data.</text>
</comment>
<dbReference type="PANTHER" id="PTHR31061:SF24">
    <property type="entry name" value="LD22376P"/>
    <property type="match status" value="1"/>
</dbReference>
<dbReference type="InterPro" id="IPR012429">
    <property type="entry name" value="HGSNAT_cat"/>
</dbReference>
<keyword evidence="1" id="KW-1133">Transmembrane helix</keyword>
<feature type="transmembrane region" description="Helical" evidence="1">
    <location>
        <begin position="320"/>
        <end position="347"/>
    </location>
</feature>
<name>A0A918DG28_9ALTE</name>